<dbReference type="Gene3D" id="3.40.50.2020">
    <property type="match status" value="1"/>
</dbReference>
<dbReference type="InterPro" id="IPR029057">
    <property type="entry name" value="PRTase-like"/>
</dbReference>
<dbReference type="PANTHER" id="PTHR19278:SF9">
    <property type="entry name" value="URIDINE 5'-MONOPHOSPHATE SYNTHASE"/>
    <property type="match status" value="1"/>
</dbReference>
<reference evidence="3" key="2">
    <citation type="submission" date="2025-09" db="UniProtKB">
        <authorList>
            <consortium name="Ensembl"/>
        </authorList>
    </citation>
    <scope>IDENTIFICATION</scope>
</reference>
<evidence type="ECO:0000313" key="4">
    <source>
        <dbReference type="Proteomes" id="UP000261580"/>
    </source>
</evidence>
<dbReference type="Ensembl" id="ENSNBRT00000010336.1">
    <property type="protein sequence ID" value="ENSNBRP00000010056.1"/>
    <property type="gene ID" value="ENSNBRG00000007811.1"/>
</dbReference>
<dbReference type="GO" id="GO:0004590">
    <property type="term" value="F:orotidine-5'-phosphate decarboxylase activity"/>
    <property type="evidence" value="ECO:0007669"/>
    <property type="project" value="TreeGrafter"/>
</dbReference>
<sequence>MAVSSSFASTDSLILKLHDVNGVKFGEYKLKSGLLAPTYIDLRVLVSHPALLCSVLSVLLHAEGHRYQQTQ</sequence>
<dbReference type="Proteomes" id="UP000261580">
    <property type="component" value="Unassembled WGS sequence"/>
</dbReference>
<dbReference type="AlphaFoldDB" id="A0A3Q4GM53"/>
<protein>
    <submittedName>
        <fullName evidence="3">Uncharacterized protein</fullName>
    </submittedName>
</protein>
<keyword evidence="2" id="KW-0665">Pyrimidine biosynthesis</keyword>
<dbReference type="PANTHER" id="PTHR19278">
    <property type="entry name" value="OROTATE PHOSPHORIBOSYLTRANSFERASE"/>
    <property type="match status" value="1"/>
</dbReference>
<dbReference type="SUPFAM" id="SSF53271">
    <property type="entry name" value="PRTase-like"/>
    <property type="match status" value="1"/>
</dbReference>
<keyword evidence="4" id="KW-1185">Reference proteome</keyword>
<evidence type="ECO:0000256" key="1">
    <source>
        <dbReference type="ARBA" id="ARBA00004725"/>
    </source>
</evidence>
<name>A0A3Q4GM53_NEOBR</name>
<dbReference type="GO" id="GO:0019856">
    <property type="term" value="P:pyrimidine nucleobase biosynthetic process"/>
    <property type="evidence" value="ECO:0007669"/>
    <property type="project" value="TreeGrafter"/>
</dbReference>
<dbReference type="STRING" id="32507.ENSNBRP00000010056"/>
<dbReference type="GO" id="GO:0006222">
    <property type="term" value="P:UMP biosynthetic process"/>
    <property type="evidence" value="ECO:0007669"/>
    <property type="project" value="TreeGrafter"/>
</dbReference>
<evidence type="ECO:0000256" key="2">
    <source>
        <dbReference type="ARBA" id="ARBA00022975"/>
    </source>
</evidence>
<reference evidence="3" key="1">
    <citation type="submission" date="2025-08" db="UniProtKB">
        <authorList>
            <consortium name="Ensembl"/>
        </authorList>
    </citation>
    <scope>IDENTIFICATION</scope>
</reference>
<evidence type="ECO:0000313" key="3">
    <source>
        <dbReference type="Ensembl" id="ENSNBRP00000010056.1"/>
    </source>
</evidence>
<comment type="pathway">
    <text evidence="1">Pyrimidine metabolism; UMP biosynthesis via de novo pathway.</text>
</comment>
<proteinExistence type="predicted"/>
<accession>A0A3Q4GM53</accession>
<organism evidence="3 4">
    <name type="scientific">Neolamprologus brichardi</name>
    <name type="common">Fairy cichlid</name>
    <name type="synonym">Lamprologus brichardi</name>
    <dbReference type="NCBI Taxonomy" id="32507"/>
    <lineage>
        <taxon>Eukaryota</taxon>
        <taxon>Metazoa</taxon>
        <taxon>Chordata</taxon>
        <taxon>Craniata</taxon>
        <taxon>Vertebrata</taxon>
        <taxon>Euteleostomi</taxon>
        <taxon>Actinopterygii</taxon>
        <taxon>Neopterygii</taxon>
        <taxon>Teleostei</taxon>
        <taxon>Neoteleostei</taxon>
        <taxon>Acanthomorphata</taxon>
        <taxon>Ovalentaria</taxon>
        <taxon>Cichlomorphae</taxon>
        <taxon>Cichliformes</taxon>
        <taxon>Cichlidae</taxon>
        <taxon>African cichlids</taxon>
        <taxon>Pseudocrenilabrinae</taxon>
        <taxon>Lamprologini</taxon>
        <taxon>Neolamprologus</taxon>
    </lineage>
</organism>
<dbReference type="GeneTree" id="ENSGT00940000175555"/>
<dbReference type="GO" id="GO:0004588">
    <property type="term" value="F:orotate phosphoribosyltransferase activity"/>
    <property type="evidence" value="ECO:0007669"/>
    <property type="project" value="TreeGrafter"/>
</dbReference>